<feature type="transmembrane region" description="Helical" evidence="7">
    <location>
        <begin position="367"/>
        <end position="386"/>
    </location>
</feature>
<dbReference type="GO" id="GO:0005886">
    <property type="term" value="C:plasma membrane"/>
    <property type="evidence" value="ECO:0007669"/>
    <property type="project" value="UniProtKB-SubCell"/>
</dbReference>
<comment type="caution">
    <text evidence="9">The sequence shown here is derived from an EMBL/GenBank/DDBJ whole genome shotgun (WGS) entry which is preliminary data.</text>
</comment>
<evidence type="ECO:0000259" key="8">
    <source>
        <dbReference type="PROSITE" id="PS50850"/>
    </source>
</evidence>
<keyword evidence="4 7" id="KW-0812">Transmembrane</keyword>
<dbReference type="Proteomes" id="UP000031189">
    <property type="component" value="Unassembled WGS sequence"/>
</dbReference>
<feature type="transmembrane region" description="Helical" evidence="7">
    <location>
        <begin position="307"/>
        <end position="327"/>
    </location>
</feature>
<feature type="transmembrane region" description="Helical" evidence="7">
    <location>
        <begin position="100"/>
        <end position="120"/>
    </location>
</feature>
<keyword evidence="5 7" id="KW-1133">Transmembrane helix</keyword>
<dbReference type="InterPro" id="IPR020846">
    <property type="entry name" value="MFS_dom"/>
</dbReference>
<protein>
    <recommendedName>
        <fullName evidence="8">Major facilitator superfamily (MFS) profile domain-containing protein</fullName>
    </recommendedName>
</protein>
<dbReference type="SUPFAM" id="SSF103473">
    <property type="entry name" value="MFS general substrate transporter"/>
    <property type="match status" value="1"/>
</dbReference>
<dbReference type="InterPro" id="IPR036259">
    <property type="entry name" value="MFS_trans_sf"/>
</dbReference>
<dbReference type="EMBL" id="JWHR01000113">
    <property type="protein sequence ID" value="KHS56386.1"/>
    <property type="molecule type" value="Genomic_DNA"/>
</dbReference>
<feature type="transmembrane region" description="Helical" evidence="7">
    <location>
        <begin position="12"/>
        <end position="35"/>
    </location>
</feature>
<dbReference type="PROSITE" id="PS50850">
    <property type="entry name" value="MFS"/>
    <property type="match status" value="1"/>
</dbReference>
<dbReference type="AlphaFoldDB" id="A0A0B3VHV9"/>
<feature type="transmembrane region" description="Helical" evidence="7">
    <location>
        <begin position="132"/>
        <end position="151"/>
    </location>
</feature>
<keyword evidence="3" id="KW-1003">Cell membrane</keyword>
<comment type="subcellular location">
    <subcellularLocation>
        <location evidence="1">Cell membrane</location>
        <topology evidence="1">Multi-pass membrane protein</topology>
    </subcellularLocation>
</comment>
<name>A0A0B3VHV9_9FIRM</name>
<evidence type="ECO:0000256" key="6">
    <source>
        <dbReference type="ARBA" id="ARBA00023136"/>
    </source>
</evidence>
<evidence type="ECO:0000256" key="5">
    <source>
        <dbReference type="ARBA" id="ARBA00022989"/>
    </source>
</evidence>
<feature type="transmembrane region" description="Helical" evidence="7">
    <location>
        <begin position="221"/>
        <end position="241"/>
    </location>
</feature>
<reference evidence="9 10" key="1">
    <citation type="submission" date="2014-12" db="EMBL/GenBank/DDBJ databases">
        <title>Draft genome sequence of Terrisporobacter sp. 08-306576, isolated from the blood culture of a bacteremia patient.</title>
        <authorList>
            <person name="Lund L.C."/>
            <person name="Sydenham T.V."/>
            <person name="Hogh S.V."/>
            <person name="Skov M.N."/>
            <person name="Kemp M."/>
            <person name="Justesen U.S."/>
        </authorList>
    </citation>
    <scope>NUCLEOTIDE SEQUENCE [LARGE SCALE GENOMIC DNA]</scope>
    <source>
        <strain evidence="9 10">08-306576</strain>
    </source>
</reference>
<sequence length="399" mass="44842">MNLFKNRVFTTILFTDIIQQAAIWIRNISVMFFIMDVTNKDPMAISALNFVEMVPMFLLTFLGGIIADKYNPKKLMFLGDFLSFISFVILGSLISKGYMVAIFITVLISAIVTQFSYPASQKYFKEYVDEKEIDLAIGISQLLASIFPIIGPFLGSYFYFTFGIGKTLLIIAFMFLLSVALIITLPNKQFEKIESDGFIEDARLTFNYVNNKKVIKVFAKMLFILSFGIGISGNLDIFLITERLGLNEEFYQFFSGIAGIGAVVGGLLYIAISKYLKDMKIVYSLIGVFAITVFLEGYSTLPVFTMILQFIDNVIGALLSGYVMTLMTKITDQEYLGKVNGLTSTLMYFGLMISFVLSGVILKYSSIVIAFSLASFTFVVCFIMLYREIKRGLLDDLNN</sequence>
<evidence type="ECO:0000256" key="4">
    <source>
        <dbReference type="ARBA" id="ARBA00022692"/>
    </source>
</evidence>
<dbReference type="Pfam" id="PF07690">
    <property type="entry name" value="MFS_1"/>
    <property type="match status" value="1"/>
</dbReference>
<dbReference type="PANTHER" id="PTHR43266:SF8">
    <property type="entry name" value="MACROLIDE-EFFLUX PROTEIN"/>
    <property type="match status" value="1"/>
</dbReference>
<accession>A0A0B3VHV9</accession>
<evidence type="ECO:0000313" key="9">
    <source>
        <dbReference type="EMBL" id="KHS56386.1"/>
    </source>
</evidence>
<feature type="transmembrane region" description="Helical" evidence="7">
    <location>
        <begin position="281"/>
        <end position="301"/>
    </location>
</feature>
<dbReference type="PANTHER" id="PTHR43266">
    <property type="entry name" value="MACROLIDE-EFFLUX PROTEIN"/>
    <property type="match status" value="1"/>
</dbReference>
<keyword evidence="6 7" id="KW-0472">Membrane</keyword>
<evidence type="ECO:0000256" key="7">
    <source>
        <dbReference type="SAM" id="Phobius"/>
    </source>
</evidence>
<feature type="transmembrane region" description="Helical" evidence="7">
    <location>
        <begin position="47"/>
        <end position="68"/>
    </location>
</feature>
<keyword evidence="2" id="KW-0813">Transport</keyword>
<gene>
    <name evidence="9" type="ORF">QX51_14150</name>
</gene>
<feature type="transmembrane region" description="Helical" evidence="7">
    <location>
        <begin position="339"/>
        <end position="361"/>
    </location>
</feature>
<feature type="transmembrane region" description="Helical" evidence="7">
    <location>
        <begin position="157"/>
        <end position="183"/>
    </location>
</feature>
<proteinExistence type="predicted"/>
<evidence type="ECO:0000256" key="3">
    <source>
        <dbReference type="ARBA" id="ARBA00022475"/>
    </source>
</evidence>
<dbReference type="CDD" id="cd06173">
    <property type="entry name" value="MFS_MefA_like"/>
    <property type="match status" value="1"/>
</dbReference>
<feature type="transmembrane region" description="Helical" evidence="7">
    <location>
        <begin position="253"/>
        <end position="272"/>
    </location>
</feature>
<evidence type="ECO:0000256" key="1">
    <source>
        <dbReference type="ARBA" id="ARBA00004651"/>
    </source>
</evidence>
<keyword evidence="10" id="KW-1185">Reference proteome</keyword>
<evidence type="ECO:0000256" key="2">
    <source>
        <dbReference type="ARBA" id="ARBA00022448"/>
    </source>
</evidence>
<dbReference type="OrthoDB" id="9775268at2"/>
<dbReference type="STRING" id="1577792.QX51_14150"/>
<dbReference type="GO" id="GO:0022857">
    <property type="term" value="F:transmembrane transporter activity"/>
    <property type="evidence" value="ECO:0007669"/>
    <property type="project" value="InterPro"/>
</dbReference>
<evidence type="ECO:0000313" key="10">
    <source>
        <dbReference type="Proteomes" id="UP000031189"/>
    </source>
</evidence>
<dbReference type="InterPro" id="IPR011701">
    <property type="entry name" value="MFS"/>
</dbReference>
<feature type="transmembrane region" description="Helical" evidence="7">
    <location>
        <begin position="75"/>
        <end position="94"/>
    </location>
</feature>
<dbReference type="Gene3D" id="1.20.1250.20">
    <property type="entry name" value="MFS general substrate transporter like domains"/>
    <property type="match status" value="1"/>
</dbReference>
<organism evidence="9 10">
    <name type="scientific">Terrisporobacter othiniensis</name>
    <dbReference type="NCBI Taxonomy" id="1577792"/>
    <lineage>
        <taxon>Bacteria</taxon>
        <taxon>Bacillati</taxon>
        <taxon>Bacillota</taxon>
        <taxon>Clostridia</taxon>
        <taxon>Peptostreptococcales</taxon>
        <taxon>Peptostreptococcaceae</taxon>
        <taxon>Terrisporobacter</taxon>
    </lineage>
</organism>
<feature type="domain" description="Major facilitator superfamily (MFS) profile" evidence="8">
    <location>
        <begin position="1"/>
        <end position="390"/>
    </location>
</feature>